<dbReference type="PANTHER" id="PTHR33471:SF4">
    <property type="entry name" value="T22H22.11 PROTEIN"/>
    <property type="match status" value="1"/>
</dbReference>
<comment type="caution">
    <text evidence="1">The sequence shown here is derived from an EMBL/GenBank/DDBJ whole genome shotgun (WGS) entry which is preliminary data.</text>
</comment>
<gene>
    <name evidence="1" type="ORF">CUMW_189460</name>
</gene>
<protein>
    <recommendedName>
        <fullName evidence="3">Peptidase M41 domain-containing protein</fullName>
    </recommendedName>
</protein>
<dbReference type="GO" id="GO:0004222">
    <property type="term" value="F:metalloendopeptidase activity"/>
    <property type="evidence" value="ECO:0007669"/>
    <property type="project" value="InterPro"/>
</dbReference>
<dbReference type="AlphaFoldDB" id="A0A2H5Q295"/>
<dbReference type="SUPFAM" id="SSF140990">
    <property type="entry name" value="FtsH protease domain-like"/>
    <property type="match status" value="1"/>
</dbReference>
<dbReference type="EMBL" id="BDQV01000192">
    <property type="protein sequence ID" value="GAY58770.1"/>
    <property type="molecule type" value="Genomic_DNA"/>
</dbReference>
<dbReference type="GO" id="GO:0004176">
    <property type="term" value="F:ATP-dependent peptidase activity"/>
    <property type="evidence" value="ECO:0007669"/>
    <property type="project" value="InterPro"/>
</dbReference>
<organism evidence="1 2">
    <name type="scientific">Citrus unshiu</name>
    <name type="common">Satsuma mandarin</name>
    <name type="synonym">Citrus nobilis var. unshiu</name>
    <dbReference type="NCBI Taxonomy" id="55188"/>
    <lineage>
        <taxon>Eukaryota</taxon>
        <taxon>Viridiplantae</taxon>
        <taxon>Streptophyta</taxon>
        <taxon>Embryophyta</taxon>
        <taxon>Tracheophyta</taxon>
        <taxon>Spermatophyta</taxon>
        <taxon>Magnoliopsida</taxon>
        <taxon>eudicotyledons</taxon>
        <taxon>Gunneridae</taxon>
        <taxon>Pentapetalae</taxon>
        <taxon>rosids</taxon>
        <taxon>malvids</taxon>
        <taxon>Sapindales</taxon>
        <taxon>Rutaceae</taxon>
        <taxon>Aurantioideae</taxon>
        <taxon>Citrus</taxon>
    </lineage>
</organism>
<dbReference type="InterPro" id="IPR037219">
    <property type="entry name" value="Peptidase_M41-like"/>
</dbReference>
<dbReference type="PANTHER" id="PTHR33471">
    <property type="entry name" value="ATP-DEPENDENT ZINC METALLOPROTEASE-RELATED"/>
    <property type="match status" value="1"/>
</dbReference>
<name>A0A2H5Q295_CITUN</name>
<evidence type="ECO:0008006" key="3">
    <source>
        <dbReference type="Google" id="ProtNLM"/>
    </source>
</evidence>
<dbReference type="GO" id="GO:0005524">
    <property type="term" value="F:ATP binding"/>
    <property type="evidence" value="ECO:0007669"/>
    <property type="project" value="InterPro"/>
</dbReference>
<dbReference type="GO" id="GO:0006508">
    <property type="term" value="P:proteolysis"/>
    <property type="evidence" value="ECO:0007669"/>
    <property type="project" value="InterPro"/>
</dbReference>
<accession>A0A2H5Q295</accession>
<reference evidence="1 2" key="1">
    <citation type="journal article" date="2017" name="Front. Genet.">
        <title>Draft sequencing of the heterozygous diploid genome of Satsuma (Citrus unshiu Marc.) using a hybrid assembly approach.</title>
        <authorList>
            <person name="Shimizu T."/>
            <person name="Tanizawa Y."/>
            <person name="Mochizuki T."/>
            <person name="Nagasaki H."/>
            <person name="Yoshioka T."/>
            <person name="Toyoda A."/>
            <person name="Fujiyama A."/>
            <person name="Kaminuma E."/>
            <person name="Nakamura Y."/>
        </authorList>
    </citation>
    <scope>NUCLEOTIDE SEQUENCE [LARGE SCALE GENOMIC DNA]</scope>
    <source>
        <strain evidence="2">cv. Miyagawa wase</strain>
    </source>
</reference>
<evidence type="ECO:0000313" key="1">
    <source>
        <dbReference type="EMBL" id="GAY58770.1"/>
    </source>
</evidence>
<evidence type="ECO:0000313" key="2">
    <source>
        <dbReference type="Proteomes" id="UP000236630"/>
    </source>
</evidence>
<dbReference type="Proteomes" id="UP000236630">
    <property type="component" value="Unassembled WGS sequence"/>
</dbReference>
<proteinExistence type="predicted"/>
<dbReference type="Gene3D" id="1.20.58.760">
    <property type="entry name" value="Peptidase M41"/>
    <property type="match status" value="1"/>
</dbReference>
<keyword evidence="2" id="KW-1185">Reference proteome</keyword>
<sequence length="364" mass="40312">MSFECGESSTALSSTVISFSREPKRKPSLSMYSALTCRLGGELAAAIGKEAEYSKRRRQALKRVDRELSRGNFKVALSLVKQLQRKPAGGLRGFGAAKLVPKRLSSLDELELDSKELLTLQALFDSVMESIERCNPFDSLDEAPSDTVESIVEDGSYVSLKEEDHFMCVQHEAGHFLTGYLLGVLPKGYEIPSVEALKQDDFTVGRVQFVGFDFLKEVADARKQKKDTGQVGSWGNRGEISVKTLNNFSCVILGGLVAEHLVFGHSEGHYSDINKLDKVFQWLGYNKSEADSQVKWAALNTVLISHHHIQVRSRLAEAMALGRSIGSYTSKILTEQSLELLRSRTNVTLSFPHLLGKQRLVNVG</sequence>